<evidence type="ECO:0000313" key="1">
    <source>
        <dbReference type="EMBL" id="SEP44780.1"/>
    </source>
</evidence>
<dbReference type="STRING" id="112903.SAMN04490178_13314"/>
<sequence length="107" mass="12395">MRWKRALLLLAGICILSAVVLSGYVYYAPFSVMPPQNKPDQAPQKVYDYYMIIDEASGTTLMYIPLVAHVGDEVLSEDNKLYEIVRIEENRAYARFVRDINIEKYKE</sequence>
<organism evidence="1 2">
    <name type="scientific">Propionispora vibrioides</name>
    <dbReference type="NCBI Taxonomy" id="112903"/>
    <lineage>
        <taxon>Bacteria</taxon>
        <taxon>Bacillati</taxon>
        <taxon>Bacillota</taxon>
        <taxon>Negativicutes</taxon>
        <taxon>Selenomonadales</taxon>
        <taxon>Sporomusaceae</taxon>
        <taxon>Propionispora</taxon>
    </lineage>
</organism>
<dbReference type="Proteomes" id="UP000198847">
    <property type="component" value="Unassembled WGS sequence"/>
</dbReference>
<keyword evidence="2" id="KW-1185">Reference proteome</keyword>
<accession>A0A1H8XXL2</accession>
<dbReference type="RefSeq" id="WP_091751474.1">
    <property type="nucleotide sequence ID" value="NZ_FODY01000033.1"/>
</dbReference>
<name>A0A1H8XXL2_9FIRM</name>
<protein>
    <recommendedName>
        <fullName evidence="3">Stage II sporulation protein P</fullName>
    </recommendedName>
</protein>
<dbReference type="AlphaFoldDB" id="A0A1H8XXL2"/>
<evidence type="ECO:0000313" key="2">
    <source>
        <dbReference type="Proteomes" id="UP000198847"/>
    </source>
</evidence>
<reference evidence="1 2" key="1">
    <citation type="submission" date="2016-10" db="EMBL/GenBank/DDBJ databases">
        <authorList>
            <person name="de Groot N.N."/>
        </authorList>
    </citation>
    <scope>NUCLEOTIDE SEQUENCE [LARGE SCALE GENOMIC DNA]</scope>
    <source>
        <strain evidence="1 2">DSM 13305</strain>
    </source>
</reference>
<evidence type="ECO:0008006" key="3">
    <source>
        <dbReference type="Google" id="ProtNLM"/>
    </source>
</evidence>
<dbReference type="EMBL" id="FODY01000033">
    <property type="protein sequence ID" value="SEP44780.1"/>
    <property type="molecule type" value="Genomic_DNA"/>
</dbReference>
<dbReference type="OrthoDB" id="1682335at2"/>
<proteinExistence type="predicted"/>
<gene>
    <name evidence="1" type="ORF">SAMN04490178_13314</name>
</gene>